<comment type="subcellular location">
    <subcellularLocation>
        <location evidence="1">Endomembrane system</location>
        <topology evidence="1">Multi-pass membrane protein</topology>
    </subcellularLocation>
</comment>
<comment type="caution">
    <text evidence="8">The sequence shown here is derived from an EMBL/GenBank/DDBJ whole genome shotgun (WGS) entry which is preliminary data.</text>
</comment>
<feature type="transmembrane region" description="Helical" evidence="6">
    <location>
        <begin position="188"/>
        <end position="210"/>
    </location>
</feature>
<feature type="transmembrane region" description="Helical" evidence="6">
    <location>
        <begin position="386"/>
        <end position="408"/>
    </location>
</feature>
<dbReference type="Gene3D" id="1.20.1250.20">
    <property type="entry name" value="MFS general substrate transporter like domains"/>
    <property type="match status" value="1"/>
</dbReference>
<keyword evidence="2" id="KW-0813">Transport</keyword>
<keyword evidence="3 6" id="KW-0812">Transmembrane</keyword>
<feature type="transmembrane region" description="Helical" evidence="6">
    <location>
        <begin position="231"/>
        <end position="252"/>
    </location>
</feature>
<evidence type="ECO:0000313" key="8">
    <source>
        <dbReference type="EMBL" id="KAJ3108206.1"/>
    </source>
</evidence>
<dbReference type="PANTHER" id="PTHR23501:SF191">
    <property type="entry name" value="VACUOLAR BASIC AMINO ACID TRANSPORTER 4"/>
    <property type="match status" value="1"/>
</dbReference>
<dbReference type="Pfam" id="PF07690">
    <property type="entry name" value="MFS_1"/>
    <property type="match status" value="1"/>
</dbReference>
<dbReference type="GO" id="GO:0005886">
    <property type="term" value="C:plasma membrane"/>
    <property type="evidence" value="ECO:0007669"/>
    <property type="project" value="TreeGrafter"/>
</dbReference>
<dbReference type="PROSITE" id="PS50850">
    <property type="entry name" value="MFS"/>
    <property type="match status" value="1"/>
</dbReference>
<feature type="transmembrane region" description="Helical" evidence="6">
    <location>
        <begin position="35"/>
        <end position="60"/>
    </location>
</feature>
<dbReference type="Proteomes" id="UP001211907">
    <property type="component" value="Unassembled WGS sequence"/>
</dbReference>
<dbReference type="CDD" id="cd17502">
    <property type="entry name" value="MFS_Azr1_MDR_like"/>
    <property type="match status" value="1"/>
</dbReference>
<dbReference type="AlphaFoldDB" id="A0AAD5X9D4"/>
<feature type="transmembrane region" description="Helical" evidence="6">
    <location>
        <begin position="514"/>
        <end position="533"/>
    </location>
</feature>
<dbReference type="PANTHER" id="PTHR23501">
    <property type="entry name" value="MAJOR FACILITATOR SUPERFAMILY"/>
    <property type="match status" value="1"/>
</dbReference>
<keyword evidence="9" id="KW-1185">Reference proteome</keyword>
<dbReference type="EMBL" id="JADGJH010001868">
    <property type="protein sequence ID" value="KAJ3108206.1"/>
    <property type="molecule type" value="Genomic_DNA"/>
</dbReference>
<dbReference type="SUPFAM" id="SSF103473">
    <property type="entry name" value="MFS general substrate transporter"/>
    <property type="match status" value="1"/>
</dbReference>
<accession>A0AAD5X9D4</accession>
<dbReference type="Gene3D" id="1.20.1720.10">
    <property type="entry name" value="Multidrug resistance protein D"/>
    <property type="match status" value="1"/>
</dbReference>
<feature type="transmembrane region" description="Helical" evidence="6">
    <location>
        <begin position="128"/>
        <end position="149"/>
    </location>
</feature>
<evidence type="ECO:0000256" key="2">
    <source>
        <dbReference type="ARBA" id="ARBA00022448"/>
    </source>
</evidence>
<evidence type="ECO:0000256" key="1">
    <source>
        <dbReference type="ARBA" id="ARBA00004127"/>
    </source>
</evidence>
<evidence type="ECO:0000256" key="4">
    <source>
        <dbReference type="ARBA" id="ARBA00022989"/>
    </source>
</evidence>
<protein>
    <recommendedName>
        <fullName evidence="7">Major facilitator superfamily (MFS) profile domain-containing protein</fullName>
    </recommendedName>
</protein>
<reference evidence="8" key="1">
    <citation type="submission" date="2020-05" db="EMBL/GenBank/DDBJ databases">
        <title>Phylogenomic resolution of chytrid fungi.</title>
        <authorList>
            <person name="Stajich J.E."/>
            <person name="Amses K."/>
            <person name="Simmons R."/>
            <person name="Seto K."/>
            <person name="Myers J."/>
            <person name="Bonds A."/>
            <person name="Quandt C.A."/>
            <person name="Barry K."/>
            <person name="Liu P."/>
            <person name="Grigoriev I."/>
            <person name="Longcore J.E."/>
            <person name="James T.Y."/>
        </authorList>
    </citation>
    <scope>NUCLEOTIDE SEQUENCE</scope>
    <source>
        <strain evidence="8">JEL0513</strain>
    </source>
</reference>
<sequence length="560" mass="60537">MEPLAKNEETIPDDTNTSGANDLDKISIPLSKLQFVLVIAAVNAAFMLSALDGTIVSTAVPSIVLEFGNQDRASWIGSAFLLSGAASDILWGRLAQVFGRRWPFLTSLLLFAVGSVFCAASTSMDMLIIARFVTGLGSGGIFCLSTIIISDVVSLRDRGSYQGTLGITFGIASILGPVLGGAFSDNLSWRWCFWINIPIVVFSSLVFLFCNIPSPNELLLSKFKKIDKIGAVLVFATTIILLLPIECGGNVWAWNSSPVIICFILSPILIIITVWWQTKAEYPLIPADLFADSSVLPLLLMTIFFAAIFFAGIFYVTQFFQVVNNMTATKAGLQQFPNIISSVITTILSGIYCTKFLSYLPFIYIGPIFMITGSVLISTFQINTPLAHQIGYLFIFGIGTGSILQVRILGVQASVQSAQVATVTAVSNACNALGGTLGIAIVGSIFTNKFTQLVSTNSNLAVFVAQAKNNLGLDLDLTQPLQTVEILKALPNQTAQIVDAIEDVKDAFVGAFRISFLSMVPMAGVILMCAFFIRDNMKLKHEKYEERVAEEVLVELVIAS</sequence>
<gene>
    <name evidence="8" type="ORF">HK100_003465</name>
</gene>
<feature type="transmembrane region" description="Helical" evidence="6">
    <location>
        <begin position="103"/>
        <end position="122"/>
    </location>
</feature>
<evidence type="ECO:0000259" key="7">
    <source>
        <dbReference type="PROSITE" id="PS50850"/>
    </source>
</evidence>
<proteinExistence type="predicted"/>
<feature type="transmembrane region" description="Helical" evidence="6">
    <location>
        <begin position="296"/>
        <end position="316"/>
    </location>
</feature>
<organism evidence="8 9">
    <name type="scientific">Physocladia obscura</name>
    <dbReference type="NCBI Taxonomy" id="109957"/>
    <lineage>
        <taxon>Eukaryota</taxon>
        <taxon>Fungi</taxon>
        <taxon>Fungi incertae sedis</taxon>
        <taxon>Chytridiomycota</taxon>
        <taxon>Chytridiomycota incertae sedis</taxon>
        <taxon>Chytridiomycetes</taxon>
        <taxon>Chytridiales</taxon>
        <taxon>Chytriomycetaceae</taxon>
        <taxon>Physocladia</taxon>
    </lineage>
</organism>
<name>A0AAD5X9D4_9FUNG</name>
<feature type="transmembrane region" description="Helical" evidence="6">
    <location>
        <begin position="420"/>
        <end position="446"/>
    </location>
</feature>
<evidence type="ECO:0000256" key="3">
    <source>
        <dbReference type="ARBA" id="ARBA00022692"/>
    </source>
</evidence>
<dbReference type="GO" id="GO:0012505">
    <property type="term" value="C:endomembrane system"/>
    <property type="evidence" value="ECO:0007669"/>
    <property type="project" value="UniProtKB-SubCell"/>
</dbReference>
<evidence type="ECO:0000256" key="6">
    <source>
        <dbReference type="SAM" id="Phobius"/>
    </source>
</evidence>
<feature type="transmembrane region" description="Helical" evidence="6">
    <location>
        <begin position="161"/>
        <end position="182"/>
    </location>
</feature>
<dbReference type="InterPro" id="IPR011701">
    <property type="entry name" value="MFS"/>
</dbReference>
<dbReference type="InterPro" id="IPR020846">
    <property type="entry name" value="MFS_dom"/>
</dbReference>
<dbReference type="InterPro" id="IPR036259">
    <property type="entry name" value="MFS_trans_sf"/>
</dbReference>
<evidence type="ECO:0000256" key="5">
    <source>
        <dbReference type="ARBA" id="ARBA00023136"/>
    </source>
</evidence>
<evidence type="ECO:0000313" key="9">
    <source>
        <dbReference type="Proteomes" id="UP001211907"/>
    </source>
</evidence>
<keyword evidence="4 6" id="KW-1133">Transmembrane helix</keyword>
<feature type="domain" description="Major facilitator superfamily (MFS) profile" evidence="7">
    <location>
        <begin position="38"/>
        <end position="538"/>
    </location>
</feature>
<feature type="transmembrane region" description="Helical" evidence="6">
    <location>
        <begin position="361"/>
        <end position="380"/>
    </location>
</feature>
<dbReference type="GO" id="GO:0022857">
    <property type="term" value="F:transmembrane transporter activity"/>
    <property type="evidence" value="ECO:0007669"/>
    <property type="project" value="InterPro"/>
</dbReference>
<keyword evidence="5 6" id="KW-0472">Membrane</keyword>
<feature type="transmembrane region" description="Helical" evidence="6">
    <location>
        <begin position="258"/>
        <end position="276"/>
    </location>
</feature>